<dbReference type="EMBL" id="DS178299">
    <property type="protein sequence ID" value="EFP86293.1"/>
    <property type="molecule type" value="Genomic_DNA"/>
</dbReference>
<dbReference type="AlphaFoldDB" id="E3KPQ8"/>
<evidence type="ECO:0000313" key="2">
    <source>
        <dbReference type="Proteomes" id="UP000008783"/>
    </source>
</evidence>
<dbReference type="OrthoDB" id="10497190at2759"/>
<dbReference type="HOGENOM" id="CLU_133403_0_0_1"/>
<dbReference type="KEGG" id="pgr:PGTG_12249"/>
<dbReference type="GeneID" id="10540306"/>
<protein>
    <submittedName>
        <fullName evidence="1">Uncharacterized protein</fullName>
    </submittedName>
</protein>
<accession>E3KPQ8</accession>
<dbReference type="InParanoid" id="E3KPQ8"/>
<sequence>MTQSTTSNAYPFIENIYECVPLPFTQEQPAPDGVQIPPNALRLVRNLHATPPSFPTNPHRFTIPGNTPSAAEDFVCAMQGTIQWIRQKGTDNTKKLAIDNVSRGSGRRPEFVFKLEYKCPRHGHFKRAANSRLLLPTTSQATLFGWCGSGNTTTIPTPTKTCSSAVPLNE</sequence>
<dbReference type="VEuPathDB" id="FungiDB:PGTG_12249"/>
<reference evidence="2" key="2">
    <citation type="journal article" date="2011" name="Proc. Natl. Acad. Sci. U.S.A.">
        <title>Obligate biotrophy features unraveled by the genomic analysis of rust fungi.</title>
        <authorList>
            <person name="Duplessis S."/>
            <person name="Cuomo C.A."/>
            <person name="Lin Y.-C."/>
            <person name="Aerts A."/>
            <person name="Tisserant E."/>
            <person name="Veneault-Fourrey C."/>
            <person name="Joly D.L."/>
            <person name="Hacquard S."/>
            <person name="Amselem J."/>
            <person name="Cantarel B.L."/>
            <person name="Chiu R."/>
            <person name="Coutinho P.M."/>
            <person name="Feau N."/>
            <person name="Field M."/>
            <person name="Frey P."/>
            <person name="Gelhaye E."/>
            <person name="Goldberg J."/>
            <person name="Grabherr M.G."/>
            <person name="Kodira C.D."/>
            <person name="Kohler A."/>
            <person name="Kuees U."/>
            <person name="Lindquist E.A."/>
            <person name="Lucas S.M."/>
            <person name="Mago R."/>
            <person name="Mauceli E."/>
            <person name="Morin E."/>
            <person name="Murat C."/>
            <person name="Pangilinan J.L."/>
            <person name="Park R."/>
            <person name="Pearson M."/>
            <person name="Quesneville H."/>
            <person name="Rouhier N."/>
            <person name="Sakthikumar S."/>
            <person name="Salamov A.A."/>
            <person name="Schmutz J."/>
            <person name="Selles B."/>
            <person name="Shapiro H."/>
            <person name="Tanguay P."/>
            <person name="Tuskan G.A."/>
            <person name="Henrissat B."/>
            <person name="Van de Peer Y."/>
            <person name="Rouze P."/>
            <person name="Ellis J.G."/>
            <person name="Dodds P.N."/>
            <person name="Schein J.E."/>
            <person name="Zhong S."/>
            <person name="Hamelin R.C."/>
            <person name="Grigoriev I.V."/>
            <person name="Szabo L.J."/>
            <person name="Martin F."/>
        </authorList>
    </citation>
    <scope>NUCLEOTIDE SEQUENCE [LARGE SCALE GENOMIC DNA]</scope>
    <source>
        <strain evidence="2">CRL 75-36-700-3 / race SCCL</strain>
    </source>
</reference>
<gene>
    <name evidence="1" type="ORF">PGTG_12249</name>
</gene>
<dbReference type="Proteomes" id="UP000008783">
    <property type="component" value="Unassembled WGS sequence"/>
</dbReference>
<organism evidence="1 2">
    <name type="scientific">Puccinia graminis f. sp. tritici (strain CRL 75-36-700-3 / race SCCL)</name>
    <name type="common">Black stem rust fungus</name>
    <dbReference type="NCBI Taxonomy" id="418459"/>
    <lineage>
        <taxon>Eukaryota</taxon>
        <taxon>Fungi</taxon>
        <taxon>Dikarya</taxon>
        <taxon>Basidiomycota</taxon>
        <taxon>Pucciniomycotina</taxon>
        <taxon>Pucciniomycetes</taxon>
        <taxon>Pucciniales</taxon>
        <taxon>Pucciniaceae</taxon>
        <taxon>Puccinia</taxon>
    </lineage>
</organism>
<keyword evidence="2" id="KW-1185">Reference proteome</keyword>
<dbReference type="RefSeq" id="XP_003330712.1">
    <property type="nucleotide sequence ID" value="XM_003330664.1"/>
</dbReference>
<evidence type="ECO:0000313" key="1">
    <source>
        <dbReference type="EMBL" id="EFP86293.1"/>
    </source>
</evidence>
<reference key="1">
    <citation type="submission" date="2007-01" db="EMBL/GenBank/DDBJ databases">
        <title>The Genome Sequence of Puccinia graminis f. sp. tritici Strain CRL 75-36-700-3.</title>
        <authorList>
            <consortium name="The Broad Institute Genome Sequencing Platform"/>
            <person name="Birren B."/>
            <person name="Lander E."/>
            <person name="Galagan J."/>
            <person name="Nusbaum C."/>
            <person name="Devon K."/>
            <person name="Cuomo C."/>
            <person name="Jaffe D."/>
            <person name="Butler J."/>
            <person name="Alvarez P."/>
            <person name="Gnerre S."/>
            <person name="Grabherr M."/>
            <person name="Mauceli E."/>
            <person name="Brockman W."/>
            <person name="Young S."/>
            <person name="LaButti K."/>
            <person name="Sykes S."/>
            <person name="DeCaprio D."/>
            <person name="Crawford M."/>
            <person name="Koehrsen M."/>
            <person name="Engels R."/>
            <person name="Montgomery P."/>
            <person name="Pearson M."/>
            <person name="Howarth C."/>
            <person name="Larson L."/>
            <person name="White J."/>
            <person name="Zeng Q."/>
            <person name="Kodira C."/>
            <person name="Yandava C."/>
            <person name="Alvarado L."/>
            <person name="O'Leary S."/>
            <person name="Szabo L."/>
            <person name="Dean R."/>
            <person name="Schein J."/>
        </authorList>
    </citation>
    <scope>NUCLEOTIDE SEQUENCE</scope>
    <source>
        <strain>CRL 75-36-700-3</strain>
    </source>
</reference>
<proteinExistence type="predicted"/>
<name>E3KPQ8_PUCGT</name>